<protein>
    <recommendedName>
        <fullName evidence="3">Carboxynorspermidine/carboxyspermidine decarboxylase</fullName>
        <ecNumber evidence="2">4.1.1.96</ecNumber>
    </recommendedName>
</protein>
<dbReference type="GO" id="GO:0009089">
    <property type="term" value="P:lysine biosynthetic process via diaminopimelate"/>
    <property type="evidence" value="ECO:0007669"/>
    <property type="project" value="TreeGrafter"/>
</dbReference>
<evidence type="ECO:0000256" key="5">
    <source>
        <dbReference type="ARBA" id="ARBA00022898"/>
    </source>
</evidence>
<dbReference type="Gene3D" id="2.40.37.10">
    <property type="entry name" value="Lyase, Ornithine Decarboxylase, Chain A, domain 1"/>
    <property type="match status" value="1"/>
</dbReference>
<keyword evidence="4" id="KW-0210">Decarboxylase</keyword>
<dbReference type="InterPro" id="IPR022643">
    <property type="entry name" value="De-COase2_C"/>
</dbReference>
<organism evidence="13">
    <name type="scientific">Desulfatirhabdium butyrativorans</name>
    <dbReference type="NCBI Taxonomy" id="340467"/>
    <lineage>
        <taxon>Bacteria</taxon>
        <taxon>Pseudomonadati</taxon>
        <taxon>Thermodesulfobacteriota</taxon>
        <taxon>Desulfobacteria</taxon>
        <taxon>Desulfobacterales</taxon>
        <taxon>Desulfatirhabdiaceae</taxon>
        <taxon>Desulfatirhabdium</taxon>
    </lineage>
</organism>
<comment type="catalytic activity">
    <reaction evidence="10">
        <text>carboxynorspermidine + H(+) = norspermidine + CO2</text>
        <dbReference type="Rhea" id="RHEA:34099"/>
        <dbReference type="ChEBI" id="CHEBI:15378"/>
        <dbReference type="ChEBI" id="CHEBI:16526"/>
        <dbReference type="ChEBI" id="CHEBI:57920"/>
        <dbReference type="ChEBI" id="CHEBI:65070"/>
        <dbReference type="EC" id="4.1.1.96"/>
    </reaction>
</comment>
<dbReference type="PANTHER" id="PTHR43727">
    <property type="entry name" value="DIAMINOPIMELATE DECARBOXYLASE"/>
    <property type="match status" value="1"/>
</dbReference>
<feature type="domain" description="Orn/DAP/Arg decarboxylase 2 C-terminal" evidence="12">
    <location>
        <begin position="31"/>
        <end position="337"/>
    </location>
</feature>
<dbReference type="Gene3D" id="3.20.20.10">
    <property type="entry name" value="Alanine racemase"/>
    <property type="match status" value="1"/>
</dbReference>
<dbReference type="EMBL" id="DSUH01000161">
    <property type="protein sequence ID" value="HGU32559.1"/>
    <property type="molecule type" value="Genomic_DNA"/>
</dbReference>
<name>A0A7C4MSY6_9BACT</name>
<sequence>MDREILLDPTIPSPCYVVSEELIRNNLAVLDRVQRQTGVKILLALKGFAMFSLFPVIREVLHGVAASSVDEARLGYEEFGKAVHTCAPAYPDADMPELLRYSDHIVFNSFTQWKRFRGQLADCPKPVRAGIRINPQHSEVKVAIYDPCGPCSRLGVVRSRFDTASLEGITGLHFHTLCELNADSLERTLKVVEERFGDVFGRMEWINFGGGHHITRADYDVDLLCRLLTDFQRRHPLEVFLEPGEAIALNTGFLVATVLDIVENNMSIAVLDTSAAAHMPDVLEMPYRPEIVGAGQPGALPFTYRLAGMTCLAGDVIGDYSFERPLAVGDRLVFLDMAHYSMVKNNTFNGIRLPSIGILEQNGRFRLVKRFGYEDYRNRLS</sequence>
<accession>A0A7C4MSY6</accession>
<proteinExistence type="inferred from homology"/>
<keyword evidence="5" id="KW-0663">Pyridoxal phosphate</keyword>
<evidence type="ECO:0000256" key="4">
    <source>
        <dbReference type="ARBA" id="ARBA00022793"/>
    </source>
</evidence>
<comment type="similarity">
    <text evidence="8">Belongs to the Orn/Lys/Arg decarboxylase class-II family. NspC subfamily.</text>
</comment>
<dbReference type="GO" id="GO:0045312">
    <property type="term" value="P:nor-spermidine biosynthetic process"/>
    <property type="evidence" value="ECO:0007669"/>
    <property type="project" value="InterPro"/>
</dbReference>
<evidence type="ECO:0000256" key="3">
    <source>
        <dbReference type="ARBA" id="ARBA00013633"/>
    </source>
</evidence>
<evidence type="ECO:0000256" key="7">
    <source>
        <dbReference type="ARBA" id="ARBA00023239"/>
    </source>
</evidence>
<evidence type="ECO:0000256" key="1">
    <source>
        <dbReference type="ARBA" id="ARBA00001933"/>
    </source>
</evidence>
<dbReference type="NCBIfam" id="TIGR01047">
    <property type="entry name" value="nspC"/>
    <property type="match status" value="1"/>
</dbReference>
<dbReference type="InterPro" id="IPR029066">
    <property type="entry name" value="PLP-binding_barrel"/>
</dbReference>
<gene>
    <name evidence="13" type="primary">nspC</name>
    <name evidence="13" type="ORF">ENS29_06870</name>
</gene>
<feature type="binding site" evidence="11">
    <location>
        <position position="281"/>
    </location>
    <ligand>
        <name>substrate</name>
    </ligand>
</feature>
<dbReference type="InterPro" id="IPR005730">
    <property type="entry name" value="Nsp_de-COase"/>
</dbReference>
<comment type="cofactor">
    <cofactor evidence="1">
        <name>pyridoxal 5'-phosphate</name>
        <dbReference type="ChEBI" id="CHEBI:597326"/>
    </cofactor>
</comment>
<evidence type="ECO:0000256" key="8">
    <source>
        <dbReference type="ARBA" id="ARBA00025802"/>
    </source>
</evidence>
<dbReference type="SUPFAM" id="SSF51419">
    <property type="entry name" value="PLP-binding barrel"/>
    <property type="match status" value="1"/>
</dbReference>
<dbReference type="CDD" id="cd06829">
    <property type="entry name" value="PLPDE_III_CANSDC"/>
    <property type="match status" value="1"/>
</dbReference>
<comment type="catalytic activity">
    <reaction evidence="9">
        <text>carboxyspermidine + H(+) = spermidine + CO2</text>
        <dbReference type="Rhea" id="RHEA:34095"/>
        <dbReference type="ChEBI" id="CHEBI:15378"/>
        <dbReference type="ChEBI" id="CHEBI:16526"/>
        <dbReference type="ChEBI" id="CHEBI:57834"/>
        <dbReference type="ChEBI" id="CHEBI:65072"/>
        <dbReference type="EC" id="4.1.1.96"/>
    </reaction>
</comment>
<evidence type="ECO:0000313" key="13">
    <source>
        <dbReference type="EMBL" id="HGU32559.1"/>
    </source>
</evidence>
<dbReference type="EC" id="4.1.1.96" evidence="2"/>
<comment type="caution">
    <text evidence="13">The sequence shown here is derived from an EMBL/GenBank/DDBJ whole genome shotgun (WGS) entry which is preliminary data.</text>
</comment>
<dbReference type="GO" id="GO:0008295">
    <property type="term" value="P:spermidine biosynthetic process"/>
    <property type="evidence" value="ECO:0007669"/>
    <property type="project" value="UniProtKB-KW"/>
</dbReference>
<reference evidence="13" key="1">
    <citation type="journal article" date="2020" name="mSystems">
        <title>Genome- and Community-Level Interaction Insights into Carbon Utilization and Element Cycling Functions of Hydrothermarchaeota in Hydrothermal Sediment.</title>
        <authorList>
            <person name="Zhou Z."/>
            <person name="Liu Y."/>
            <person name="Xu W."/>
            <person name="Pan J."/>
            <person name="Luo Z.H."/>
            <person name="Li M."/>
        </authorList>
    </citation>
    <scope>NUCLEOTIDE SEQUENCE [LARGE SCALE GENOMIC DNA]</scope>
    <source>
        <strain evidence="13">SpSt-477</strain>
    </source>
</reference>
<keyword evidence="7 13" id="KW-0456">Lyase</keyword>
<dbReference type="AlphaFoldDB" id="A0A7C4MSY6"/>
<dbReference type="SUPFAM" id="SSF50621">
    <property type="entry name" value="Alanine racemase C-terminal domain-like"/>
    <property type="match status" value="1"/>
</dbReference>
<dbReference type="PANTHER" id="PTHR43727:SF1">
    <property type="entry name" value="CARBOXYNORSPERMIDINE_CARBOXYSPERMIDINE DECARBOXYLASE"/>
    <property type="match status" value="1"/>
</dbReference>
<keyword evidence="6" id="KW-0745">Spermidine biosynthesis</keyword>
<dbReference type="Pfam" id="PF00278">
    <property type="entry name" value="Orn_DAP_Arg_deC"/>
    <property type="match status" value="1"/>
</dbReference>
<feature type="binding site" evidence="11">
    <location>
        <position position="245"/>
    </location>
    <ligand>
        <name>substrate</name>
    </ligand>
</feature>
<evidence type="ECO:0000256" key="10">
    <source>
        <dbReference type="ARBA" id="ARBA00047389"/>
    </source>
</evidence>
<evidence type="ECO:0000256" key="9">
    <source>
        <dbReference type="ARBA" id="ARBA00047351"/>
    </source>
</evidence>
<evidence type="ECO:0000259" key="12">
    <source>
        <dbReference type="Pfam" id="PF00278"/>
    </source>
</evidence>
<dbReference type="FunFam" id="3.20.20.10:FF:000012">
    <property type="entry name" value="Carboxynorspermidine/carboxyspermidine decarboxylase"/>
    <property type="match status" value="1"/>
</dbReference>
<evidence type="ECO:0000256" key="11">
    <source>
        <dbReference type="PIRSR" id="PIRSR038941-1"/>
    </source>
</evidence>
<evidence type="ECO:0000256" key="2">
    <source>
        <dbReference type="ARBA" id="ARBA00012259"/>
    </source>
</evidence>
<dbReference type="GO" id="GO:0008836">
    <property type="term" value="F:diaminopimelate decarboxylase activity"/>
    <property type="evidence" value="ECO:0007669"/>
    <property type="project" value="TreeGrafter"/>
</dbReference>
<dbReference type="PIRSF" id="PIRSF038941">
    <property type="entry name" value="NspC"/>
    <property type="match status" value="1"/>
</dbReference>
<evidence type="ECO:0000256" key="6">
    <source>
        <dbReference type="ARBA" id="ARBA00023066"/>
    </source>
</evidence>
<dbReference type="InterPro" id="IPR009006">
    <property type="entry name" value="Ala_racemase/Decarboxylase_C"/>
</dbReference>